<organism evidence="6 7">
    <name type="scientific">Amphibalanus amphitrite</name>
    <name type="common">Striped barnacle</name>
    <name type="synonym">Balanus amphitrite</name>
    <dbReference type="NCBI Taxonomy" id="1232801"/>
    <lineage>
        <taxon>Eukaryota</taxon>
        <taxon>Metazoa</taxon>
        <taxon>Ecdysozoa</taxon>
        <taxon>Arthropoda</taxon>
        <taxon>Crustacea</taxon>
        <taxon>Multicrustacea</taxon>
        <taxon>Cirripedia</taxon>
        <taxon>Thoracica</taxon>
        <taxon>Thoracicalcarea</taxon>
        <taxon>Balanomorpha</taxon>
        <taxon>Balanoidea</taxon>
        <taxon>Balanidae</taxon>
        <taxon>Amphibalaninae</taxon>
        <taxon>Amphibalanus</taxon>
    </lineage>
</organism>
<proteinExistence type="predicted"/>
<evidence type="ECO:0000259" key="5">
    <source>
        <dbReference type="SMART" id="SM00041"/>
    </source>
</evidence>
<keyword evidence="3" id="KW-0732">Signal</keyword>
<keyword evidence="2" id="KW-0964">Secreted</keyword>
<sequence>MASLPPTLLQSSRRARLVTKKKYLKKDWCKTEPLIRRLREPGCRSRRVIDRFCYGQCNSFYIPRESRRRRAFKSCPSCLPRRWERVSVLFHCPGQVPARRRRTVKLVKQCRCMPRRRR</sequence>
<dbReference type="GO" id="GO:0005615">
    <property type="term" value="C:extracellular space"/>
    <property type="evidence" value="ECO:0007669"/>
    <property type="project" value="TreeGrafter"/>
</dbReference>
<dbReference type="InterPro" id="IPR006207">
    <property type="entry name" value="Cys_knot_C"/>
</dbReference>
<dbReference type="PANTHER" id="PTHR15283:SF4">
    <property type="entry name" value="BURSICON"/>
    <property type="match status" value="1"/>
</dbReference>
<keyword evidence="4" id="KW-1015">Disulfide bond</keyword>
<dbReference type="GO" id="GO:0038098">
    <property type="term" value="P:sequestering of BMP from receptor via BMP binding"/>
    <property type="evidence" value="ECO:0007669"/>
    <property type="project" value="TreeGrafter"/>
</dbReference>
<dbReference type="EMBL" id="VIIS01001545">
    <property type="protein sequence ID" value="KAF0296664.1"/>
    <property type="molecule type" value="Genomic_DNA"/>
</dbReference>
<protein>
    <submittedName>
        <fullName evidence="6">Gremlin-2</fullName>
    </submittedName>
</protein>
<gene>
    <name evidence="6" type="primary">GREM2</name>
    <name evidence="6" type="ORF">FJT64_005892</name>
</gene>
<evidence type="ECO:0000256" key="3">
    <source>
        <dbReference type="ARBA" id="ARBA00022729"/>
    </source>
</evidence>
<reference evidence="6 7" key="1">
    <citation type="submission" date="2019-07" db="EMBL/GenBank/DDBJ databases">
        <title>Draft genome assembly of a fouling barnacle, Amphibalanus amphitrite (Darwin, 1854): The first reference genome for Thecostraca.</title>
        <authorList>
            <person name="Kim W."/>
        </authorList>
    </citation>
    <scope>NUCLEOTIDE SEQUENCE [LARGE SCALE GENOMIC DNA]</scope>
    <source>
        <strain evidence="6">SNU_AA5</strain>
        <tissue evidence="6">Soma without cirri and trophi</tissue>
    </source>
</reference>
<dbReference type="SMART" id="SM00041">
    <property type="entry name" value="CT"/>
    <property type="match status" value="1"/>
</dbReference>
<dbReference type="AlphaFoldDB" id="A0A6A4VYL0"/>
<dbReference type="Pfam" id="PF03045">
    <property type="entry name" value="DAN"/>
    <property type="match status" value="1"/>
</dbReference>
<comment type="subcellular location">
    <subcellularLocation>
        <location evidence="1">Secreted</location>
    </subcellularLocation>
</comment>
<evidence type="ECO:0000256" key="1">
    <source>
        <dbReference type="ARBA" id="ARBA00004613"/>
    </source>
</evidence>
<evidence type="ECO:0000313" key="7">
    <source>
        <dbReference type="Proteomes" id="UP000440578"/>
    </source>
</evidence>
<evidence type="ECO:0000256" key="2">
    <source>
        <dbReference type="ARBA" id="ARBA00022525"/>
    </source>
</evidence>
<keyword evidence="7" id="KW-1185">Reference proteome</keyword>
<name>A0A6A4VYL0_AMPAM</name>
<dbReference type="InterPro" id="IPR029034">
    <property type="entry name" value="Cystine-knot_cytokine"/>
</dbReference>
<dbReference type="InterPro" id="IPR004133">
    <property type="entry name" value="DAN_dom"/>
</dbReference>
<dbReference type="Gene3D" id="2.10.90.10">
    <property type="entry name" value="Cystine-knot cytokines"/>
    <property type="match status" value="1"/>
</dbReference>
<dbReference type="OrthoDB" id="10061784at2759"/>
<dbReference type="GO" id="GO:0036122">
    <property type="term" value="F:BMP binding"/>
    <property type="evidence" value="ECO:0007669"/>
    <property type="project" value="TreeGrafter"/>
</dbReference>
<dbReference type="Proteomes" id="UP000440578">
    <property type="component" value="Unassembled WGS sequence"/>
</dbReference>
<dbReference type="GO" id="GO:0048018">
    <property type="term" value="F:receptor ligand activity"/>
    <property type="evidence" value="ECO:0007669"/>
    <property type="project" value="TreeGrafter"/>
</dbReference>
<feature type="domain" description="CTCK" evidence="5">
    <location>
        <begin position="31"/>
        <end position="118"/>
    </location>
</feature>
<accession>A0A6A4VYL0</accession>
<comment type="caution">
    <text evidence="6">The sequence shown here is derived from an EMBL/GenBank/DDBJ whole genome shotgun (WGS) entry which is preliminary data.</text>
</comment>
<evidence type="ECO:0000256" key="4">
    <source>
        <dbReference type="ARBA" id="ARBA00023157"/>
    </source>
</evidence>
<dbReference type="PANTHER" id="PTHR15283">
    <property type="entry name" value="GREMLIN 1"/>
    <property type="match status" value="1"/>
</dbReference>
<dbReference type="GO" id="GO:0009887">
    <property type="term" value="P:animal organ morphogenesis"/>
    <property type="evidence" value="ECO:0007669"/>
    <property type="project" value="TreeGrafter"/>
</dbReference>
<evidence type="ECO:0000313" key="6">
    <source>
        <dbReference type="EMBL" id="KAF0296664.1"/>
    </source>
</evidence>